<comment type="caution">
    <text evidence="1">The sequence shown here is derived from an EMBL/GenBank/DDBJ whole genome shotgun (WGS) entry which is preliminary data.</text>
</comment>
<name>A0A8J4CQY5_9CHLO</name>
<organism evidence="1 2">
    <name type="scientific">Volvox reticuliferus</name>
    <dbReference type="NCBI Taxonomy" id="1737510"/>
    <lineage>
        <taxon>Eukaryota</taxon>
        <taxon>Viridiplantae</taxon>
        <taxon>Chlorophyta</taxon>
        <taxon>core chlorophytes</taxon>
        <taxon>Chlorophyceae</taxon>
        <taxon>CS clade</taxon>
        <taxon>Chlamydomonadales</taxon>
        <taxon>Volvocaceae</taxon>
        <taxon>Volvox</taxon>
    </lineage>
</organism>
<gene>
    <name evidence="1" type="ORF">Vretifemale_16261</name>
</gene>
<accession>A0A8J4CQY5</accession>
<dbReference type="SUPFAM" id="SSF82199">
    <property type="entry name" value="SET domain"/>
    <property type="match status" value="1"/>
</dbReference>
<dbReference type="InterPro" id="IPR050600">
    <property type="entry name" value="SETD3_SETD6_MTase"/>
</dbReference>
<dbReference type="EMBL" id="BNCP01000043">
    <property type="protein sequence ID" value="GIL88165.1"/>
    <property type="molecule type" value="Genomic_DNA"/>
</dbReference>
<dbReference type="AlphaFoldDB" id="A0A8J4CQY5"/>
<sequence>MRATLLGFLFAQALFLIAFTPRSNAYITAEEQIMLDWIKREGGEFKVTISRNAAGVRGIFTTQNVRKGELLILIPDHLVFSVPSVPAAEGAPLLLKELHTPCSRLGPYLRILPNESQVLTGYNFPEEYIRYLADDRLEAQVLRYFKQHSRSTFEGQNDDKMMMTIPEAIGRANISLPYYEYVVAMLSSRTFTLRKEALSMVPLLDLMNHDIRDINQLDSSLGSRGVRLSAGKDMLKGEEVTITYGDMRSDELLLYYGFLDTVTSPPRLLAVDHRNFKPNEFGDLVDQPLTGPEEDIRAEIARLQHILAKFENRLETLGPIPNTLPYLAGLLRELHDQRREAIHYELSRLQRLLEQHDGQAEL</sequence>
<dbReference type="PANTHER" id="PTHR13271:SF123">
    <property type="entry name" value="RIBULOSE-1,5-BISPHOSPHATE CARBOXYLASE_OXYGENASE SMALL SUBUNIT N-METHYLTRANSFERASE I-RELATED"/>
    <property type="match status" value="1"/>
</dbReference>
<dbReference type="OrthoDB" id="441812at2759"/>
<proteinExistence type="predicted"/>
<dbReference type="InterPro" id="IPR001214">
    <property type="entry name" value="SET_dom"/>
</dbReference>
<protein>
    <submittedName>
        <fullName evidence="1">Uncharacterized protein</fullName>
    </submittedName>
</protein>
<dbReference type="Proteomes" id="UP000747110">
    <property type="component" value="Unassembled WGS sequence"/>
</dbReference>
<dbReference type="Gene3D" id="3.90.1410.10">
    <property type="entry name" value="set domain protein methyltransferase, domain 1"/>
    <property type="match status" value="1"/>
</dbReference>
<dbReference type="CDD" id="cd10527">
    <property type="entry name" value="SET_LSMT"/>
    <property type="match status" value="1"/>
</dbReference>
<dbReference type="PANTHER" id="PTHR13271">
    <property type="entry name" value="UNCHARACTERIZED PUTATIVE METHYLTRANSFERASE"/>
    <property type="match status" value="1"/>
</dbReference>
<evidence type="ECO:0000313" key="1">
    <source>
        <dbReference type="EMBL" id="GIL88165.1"/>
    </source>
</evidence>
<dbReference type="InterPro" id="IPR046341">
    <property type="entry name" value="SET_dom_sf"/>
</dbReference>
<dbReference type="Pfam" id="PF00856">
    <property type="entry name" value="SET"/>
    <property type="match status" value="1"/>
</dbReference>
<dbReference type="PROSITE" id="PS50280">
    <property type="entry name" value="SET"/>
    <property type="match status" value="1"/>
</dbReference>
<dbReference type="GO" id="GO:0016279">
    <property type="term" value="F:protein-lysine N-methyltransferase activity"/>
    <property type="evidence" value="ECO:0007669"/>
    <property type="project" value="TreeGrafter"/>
</dbReference>
<evidence type="ECO:0000313" key="2">
    <source>
        <dbReference type="Proteomes" id="UP000747110"/>
    </source>
</evidence>
<reference evidence="1" key="1">
    <citation type="journal article" date="2021" name="Proc. Natl. Acad. Sci. U.S.A.">
        <title>Three genomes in the algal genus Volvox reveal the fate of a haploid sex-determining region after a transition to homothallism.</title>
        <authorList>
            <person name="Yamamoto K."/>
            <person name="Hamaji T."/>
            <person name="Kawai-Toyooka H."/>
            <person name="Matsuzaki R."/>
            <person name="Takahashi F."/>
            <person name="Nishimura Y."/>
            <person name="Kawachi M."/>
            <person name="Noguchi H."/>
            <person name="Minakuchi Y."/>
            <person name="Umen J.G."/>
            <person name="Toyoda A."/>
            <person name="Nozaki H."/>
        </authorList>
    </citation>
    <scope>NUCLEOTIDE SEQUENCE</scope>
    <source>
        <strain evidence="1">NIES-3786</strain>
    </source>
</reference>
<keyword evidence="2" id="KW-1185">Reference proteome</keyword>